<dbReference type="AlphaFoldDB" id="A0A250KZ38"/>
<feature type="domain" description="Nicotinate phosphoribosyltransferase N-terminal" evidence="11">
    <location>
        <begin position="8"/>
        <end position="130"/>
    </location>
</feature>
<evidence type="ECO:0000256" key="1">
    <source>
        <dbReference type="ARBA" id="ARBA00004952"/>
    </source>
</evidence>
<comment type="pathway">
    <text evidence="1 9">Cofactor biosynthesis; NAD(+) biosynthesis; nicotinate D-ribonucleotide from nicotinate: step 1/1.</text>
</comment>
<name>A0A250KZ38_9GAMM</name>
<dbReference type="PANTHER" id="PTHR11098:SF1">
    <property type="entry name" value="NICOTINATE PHOSPHORIBOSYLTRANSFERASE"/>
    <property type="match status" value="1"/>
</dbReference>
<evidence type="ECO:0000256" key="6">
    <source>
        <dbReference type="ARBA" id="ARBA00022642"/>
    </source>
</evidence>
<evidence type="ECO:0000259" key="11">
    <source>
        <dbReference type="Pfam" id="PF17767"/>
    </source>
</evidence>
<evidence type="ECO:0000259" key="10">
    <source>
        <dbReference type="Pfam" id="PF04095"/>
    </source>
</evidence>
<sequence>MNGQNTALLTDLYQLTMMQAYRREGMSDTATFELFVRKLPPNRNFLVAAGLEQLIEYLENFKFSEEECEWLSTLADFTPEFIAYLSSLRFTGDVHALPEGSVFFQNEPIVRVTAPISEAQIVETRLINIIQLQSMIASKAVRAVLEAPGKLLVDFGLRRAHGAEAGLMAARAAYLAGFDGTSNVFAGKLFDIPIYGTMAHSYIMAHDDEAEAFERFAESLPNNVLLLIDTYDTLKSAQKVVALAARLAAKNIAVKGVRLDSGDLVELAKGVRSILDDGGLSECTIFASGDLDEHELSRMLEAGAPIDGFGVGTRLTTSQDMPYLNCAYKLQEYAGRPRRKRSKGKENWPGRKQVYRCYGDDGHMLHDVIAEETEPRAEGEPLLRQVMAQGKRIGAQETLSVMRERLRGQLQQLPPTLKAIGEARAYPVLISEGLQRLVERMDSEGL</sequence>
<dbReference type="InterPro" id="IPR041619">
    <property type="entry name" value="NAPRTase_C"/>
</dbReference>
<evidence type="ECO:0000256" key="8">
    <source>
        <dbReference type="ARBA" id="ARBA00048668"/>
    </source>
</evidence>
<dbReference type="OrthoDB" id="9771406at2"/>
<evidence type="ECO:0000313" key="13">
    <source>
        <dbReference type="EMBL" id="BBA36251.1"/>
    </source>
</evidence>
<comment type="PTM">
    <text evidence="9">Transiently phosphorylated on a His residue during the reaction cycle. Phosphorylation strongly increases the affinity for substrates and increases the rate of nicotinate D-ribonucleotide production. Dephosphorylation regenerates the low-affinity form of the enzyme, leading to product release.</text>
</comment>
<dbReference type="InterPro" id="IPR013785">
    <property type="entry name" value="Aldolase_TIM"/>
</dbReference>
<dbReference type="InterPro" id="IPR036068">
    <property type="entry name" value="Nicotinate_pribotase-like_C"/>
</dbReference>
<dbReference type="EC" id="6.3.4.21" evidence="3 9"/>
<evidence type="ECO:0000256" key="2">
    <source>
        <dbReference type="ARBA" id="ARBA00010897"/>
    </source>
</evidence>
<accession>A0A250KZ38</accession>
<evidence type="ECO:0000256" key="7">
    <source>
        <dbReference type="ARBA" id="ARBA00022679"/>
    </source>
</evidence>
<dbReference type="Pfam" id="PF17767">
    <property type="entry name" value="NAPRTase_N"/>
    <property type="match status" value="1"/>
</dbReference>
<reference evidence="13 14" key="1">
    <citation type="submission" date="2016-12" db="EMBL/GenBank/DDBJ databases">
        <title>Genome sequencing of Methylocaldum marinum.</title>
        <authorList>
            <person name="Takeuchi M."/>
            <person name="Kamagata Y."/>
            <person name="Hiraoka S."/>
            <person name="Oshima K."/>
            <person name="Hattori M."/>
            <person name="Iwasaki W."/>
        </authorList>
    </citation>
    <scope>NUCLEOTIDE SEQUENCE [LARGE SCALE GENOMIC DNA]</scope>
    <source>
        <strain evidence="13 14">S8</strain>
    </source>
</reference>
<dbReference type="GO" id="GO:0005829">
    <property type="term" value="C:cytosol"/>
    <property type="evidence" value="ECO:0007669"/>
    <property type="project" value="TreeGrafter"/>
</dbReference>
<dbReference type="EMBL" id="AP017928">
    <property type="protein sequence ID" value="BBA36251.1"/>
    <property type="molecule type" value="Genomic_DNA"/>
</dbReference>
<evidence type="ECO:0000256" key="3">
    <source>
        <dbReference type="ARBA" id="ARBA00013236"/>
    </source>
</evidence>
<dbReference type="GO" id="GO:0034355">
    <property type="term" value="P:NAD+ biosynthetic process via the salvage pathway"/>
    <property type="evidence" value="ECO:0007669"/>
    <property type="project" value="TreeGrafter"/>
</dbReference>
<keyword evidence="4" id="KW-0597">Phosphoprotein</keyword>
<keyword evidence="5 9" id="KW-0436">Ligase</keyword>
<keyword evidence="6 9" id="KW-0662">Pyridine nucleotide biosynthesis</keyword>
<feature type="domain" description="Nicotinate/nicotinamide phosphoribosyltransferase" evidence="10">
    <location>
        <begin position="152"/>
        <end position="332"/>
    </location>
</feature>
<keyword evidence="14" id="KW-1185">Reference proteome</keyword>
<dbReference type="NCBIfam" id="NF006696">
    <property type="entry name" value="PRK09243.1-3"/>
    <property type="match status" value="1"/>
</dbReference>
<dbReference type="SUPFAM" id="SSF54675">
    <property type="entry name" value="Nicotinate/Quinolinate PRTase N-terminal domain-like"/>
    <property type="match status" value="1"/>
</dbReference>
<dbReference type="Pfam" id="PF04095">
    <property type="entry name" value="NAPRTase"/>
    <property type="match status" value="1"/>
</dbReference>
<keyword evidence="7 9" id="KW-0808">Transferase</keyword>
<dbReference type="PIRSF" id="PIRSF000484">
    <property type="entry name" value="NAPRT"/>
    <property type="match status" value="1"/>
</dbReference>
<comment type="function">
    <text evidence="9">Catalyzes the first step in the biosynthesis of NAD from nicotinic acid, the ATP-dependent synthesis of beta-nicotinate D-ribonucleotide from nicotinate and 5-phospho-D-ribose 1-phosphate.</text>
</comment>
<dbReference type="FunFam" id="3.20.20.70:FF:000076">
    <property type="entry name" value="Nicotinate phosphoribosyltransferase"/>
    <property type="match status" value="1"/>
</dbReference>
<dbReference type="UniPathway" id="UPA00253">
    <property type="reaction ID" value="UER00457"/>
</dbReference>
<evidence type="ECO:0000256" key="9">
    <source>
        <dbReference type="RuleBase" id="RU365100"/>
    </source>
</evidence>
<evidence type="ECO:0000259" key="12">
    <source>
        <dbReference type="Pfam" id="PF17956"/>
    </source>
</evidence>
<evidence type="ECO:0000256" key="4">
    <source>
        <dbReference type="ARBA" id="ARBA00022553"/>
    </source>
</evidence>
<dbReference type="InterPro" id="IPR041525">
    <property type="entry name" value="N/Namide_PRibTrfase"/>
</dbReference>
<protein>
    <recommendedName>
        <fullName evidence="3 9">Nicotinate phosphoribosyltransferase</fullName>
        <ecNumber evidence="3 9">6.3.4.21</ecNumber>
    </recommendedName>
</protein>
<dbReference type="NCBIfam" id="TIGR01513">
    <property type="entry name" value="NAPRTase_put"/>
    <property type="match status" value="1"/>
</dbReference>
<dbReference type="Proteomes" id="UP000266313">
    <property type="component" value="Chromosome"/>
</dbReference>
<evidence type="ECO:0000313" key="14">
    <source>
        <dbReference type="Proteomes" id="UP000266313"/>
    </source>
</evidence>
<comment type="catalytic activity">
    <reaction evidence="8 9">
        <text>5-phospho-alpha-D-ribose 1-diphosphate + nicotinate + ATP + H2O = nicotinate beta-D-ribonucleotide + ADP + phosphate + diphosphate</text>
        <dbReference type="Rhea" id="RHEA:36163"/>
        <dbReference type="ChEBI" id="CHEBI:15377"/>
        <dbReference type="ChEBI" id="CHEBI:30616"/>
        <dbReference type="ChEBI" id="CHEBI:32544"/>
        <dbReference type="ChEBI" id="CHEBI:33019"/>
        <dbReference type="ChEBI" id="CHEBI:43474"/>
        <dbReference type="ChEBI" id="CHEBI:57502"/>
        <dbReference type="ChEBI" id="CHEBI:58017"/>
        <dbReference type="ChEBI" id="CHEBI:456216"/>
        <dbReference type="EC" id="6.3.4.21"/>
    </reaction>
</comment>
<dbReference type="RefSeq" id="WP_119631458.1">
    <property type="nucleotide sequence ID" value="NZ_AP017928.1"/>
</dbReference>
<organism evidence="13 14">
    <name type="scientific">Methylocaldum marinum</name>
    <dbReference type="NCBI Taxonomy" id="1432792"/>
    <lineage>
        <taxon>Bacteria</taxon>
        <taxon>Pseudomonadati</taxon>
        <taxon>Pseudomonadota</taxon>
        <taxon>Gammaproteobacteria</taxon>
        <taxon>Methylococcales</taxon>
        <taxon>Methylococcaceae</taxon>
        <taxon>Methylocaldum</taxon>
    </lineage>
</organism>
<dbReference type="CDD" id="cd01570">
    <property type="entry name" value="NAPRTase_A"/>
    <property type="match status" value="1"/>
</dbReference>
<proteinExistence type="inferred from homology"/>
<gene>
    <name evidence="13" type="ORF">sS8_4321</name>
</gene>
<dbReference type="KEGG" id="mmai:sS8_4321"/>
<dbReference type="InterPro" id="IPR007229">
    <property type="entry name" value="Nic_PRibTrfase-Fam"/>
</dbReference>
<comment type="similarity">
    <text evidence="2 9">Belongs to the NAPRTase family.</text>
</comment>
<dbReference type="Gene3D" id="3.20.20.70">
    <property type="entry name" value="Aldolase class I"/>
    <property type="match status" value="1"/>
</dbReference>
<dbReference type="GO" id="GO:0004516">
    <property type="term" value="F:nicotinate phosphoribosyltransferase activity"/>
    <property type="evidence" value="ECO:0007669"/>
    <property type="project" value="UniProtKB-UniRule"/>
</dbReference>
<dbReference type="Gene3D" id="3.20.140.10">
    <property type="entry name" value="nicotinate phosphoribosyltransferase"/>
    <property type="match status" value="3"/>
</dbReference>
<feature type="domain" description="Nicotinate phosphoribosyltransferase C-terminal" evidence="12">
    <location>
        <begin position="379"/>
        <end position="437"/>
    </location>
</feature>
<dbReference type="InterPro" id="IPR006405">
    <property type="entry name" value="Nic_PRibTrfase_pncB"/>
</dbReference>
<dbReference type="SUPFAM" id="SSF51690">
    <property type="entry name" value="Nicotinate/Quinolinate PRTase C-terminal domain-like"/>
    <property type="match status" value="1"/>
</dbReference>
<dbReference type="Pfam" id="PF17956">
    <property type="entry name" value="NAPRTase_C"/>
    <property type="match status" value="1"/>
</dbReference>
<keyword evidence="13" id="KW-0328">Glycosyltransferase</keyword>
<dbReference type="PANTHER" id="PTHR11098">
    <property type="entry name" value="NICOTINATE PHOSPHORIBOSYLTRANSFERASE"/>
    <property type="match status" value="1"/>
</dbReference>
<dbReference type="NCBIfam" id="NF009131">
    <property type="entry name" value="PRK12484.1"/>
    <property type="match status" value="1"/>
</dbReference>
<evidence type="ECO:0000256" key="5">
    <source>
        <dbReference type="ARBA" id="ARBA00022598"/>
    </source>
</evidence>
<dbReference type="GO" id="GO:0047280">
    <property type="term" value="F:nicotinamide phosphoribosyltransferase activity"/>
    <property type="evidence" value="ECO:0007669"/>
    <property type="project" value="UniProtKB-ARBA"/>
</dbReference>
<dbReference type="InterPro" id="IPR040727">
    <property type="entry name" value="NAPRTase_N"/>
</dbReference>